<reference evidence="1" key="1">
    <citation type="submission" date="2020-05" db="EMBL/GenBank/DDBJ databases">
        <title>Large-scale comparative analyses of tick genomes elucidate their genetic diversity and vector capacities.</title>
        <authorList>
            <person name="Jia N."/>
            <person name="Wang J."/>
            <person name="Shi W."/>
            <person name="Du L."/>
            <person name="Sun Y."/>
            <person name="Zhan W."/>
            <person name="Jiang J."/>
            <person name="Wang Q."/>
            <person name="Zhang B."/>
            <person name="Ji P."/>
            <person name="Sakyi L.B."/>
            <person name="Cui X."/>
            <person name="Yuan T."/>
            <person name="Jiang B."/>
            <person name="Yang W."/>
            <person name="Lam T.T.-Y."/>
            <person name="Chang Q."/>
            <person name="Ding S."/>
            <person name="Wang X."/>
            <person name="Zhu J."/>
            <person name="Ruan X."/>
            <person name="Zhao L."/>
            <person name="Wei J."/>
            <person name="Que T."/>
            <person name="Du C."/>
            <person name="Cheng J."/>
            <person name="Dai P."/>
            <person name="Han X."/>
            <person name="Huang E."/>
            <person name="Gao Y."/>
            <person name="Liu J."/>
            <person name="Shao H."/>
            <person name="Ye R."/>
            <person name="Li L."/>
            <person name="Wei W."/>
            <person name="Wang X."/>
            <person name="Wang C."/>
            <person name="Yang T."/>
            <person name="Huo Q."/>
            <person name="Li W."/>
            <person name="Guo W."/>
            <person name="Chen H."/>
            <person name="Zhou L."/>
            <person name="Ni X."/>
            <person name="Tian J."/>
            <person name="Zhou Y."/>
            <person name="Sheng Y."/>
            <person name="Liu T."/>
            <person name="Pan Y."/>
            <person name="Xia L."/>
            <person name="Li J."/>
            <person name="Zhao F."/>
            <person name="Cao W."/>
        </authorList>
    </citation>
    <scope>NUCLEOTIDE SEQUENCE</scope>
    <source>
        <strain evidence="1">Hyas-2018</strain>
    </source>
</reference>
<sequence length="112" mass="12300">MVADYREAENESLKEHPVVITISGDGLNSAESTGRGEDDAREERQICYRIGIKIYGYGNVAGTVYTASFMWPAADTHAALAMGATLEGIGGDDQKLRERNHTHTHVHDDHET</sequence>
<dbReference type="Proteomes" id="UP000821845">
    <property type="component" value="Chromosome 4"/>
</dbReference>
<gene>
    <name evidence="1" type="ORF">HPB50_019493</name>
</gene>
<evidence type="ECO:0000313" key="1">
    <source>
        <dbReference type="EMBL" id="KAH6934026.1"/>
    </source>
</evidence>
<proteinExistence type="predicted"/>
<name>A0ACB7SJ84_HYAAI</name>
<dbReference type="EMBL" id="CM023484">
    <property type="protein sequence ID" value="KAH6934026.1"/>
    <property type="molecule type" value="Genomic_DNA"/>
</dbReference>
<accession>A0ACB7SJ84</accession>
<organism evidence="1 2">
    <name type="scientific">Hyalomma asiaticum</name>
    <name type="common">Tick</name>
    <dbReference type="NCBI Taxonomy" id="266040"/>
    <lineage>
        <taxon>Eukaryota</taxon>
        <taxon>Metazoa</taxon>
        <taxon>Ecdysozoa</taxon>
        <taxon>Arthropoda</taxon>
        <taxon>Chelicerata</taxon>
        <taxon>Arachnida</taxon>
        <taxon>Acari</taxon>
        <taxon>Parasitiformes</taxon>
        <taxon>Ixodida</taxon>
        <taxon>Ixodoidea</taxon>
        <taxon>Ixodidae</taxon>
        <taxon>Hyalomminae</taxon>
        <taxon>Hyalomma</taxon>
    </lineage>
</organism>
<evidence type="ECO:0000313" key="2">
    <source>
        <dbReference type="Proteomes" id="UP000821845"/>
    </source>
</evidence>
<comment type="caution">
    <text evidence="1">The sequence shown here is derived from an EMBL/GenBank/DDBJ whole genome shotgun (WGS) entry which is preliminary data.</text>
</comment>
<protein>
    <submittedName>
        <fullName evidence="1">Uncharacterized protein</fullName>
    </submittedName>
</protein>
<keyword evidence="2" id="KW-1185">Reference proteome</keyword>